<dbReference type="RefSeq" id="XP_028968833.1">
    <property type="nucleotide sequence ID" value="XM_029113000.1"/>
</dbReference>
<sequence>MLAWTAARLGVQRGLFSKLAMSGSASRQVQHKASADVEDQTVSQGDTEASAGSSDEDVRSYTVEDFSEFIKTEEDRKKIHLILLEIEFKREDTGVAPARIKKRDIFDLLTLSKPQRHRYYDFMYKREMSDRNRKQTKLLARAKRESEVRERKPIPPGIFPFIREVTMHRQLYGQRLASAALFGTKLVIDCGFSDVMNNRELRNLARQMMLAYGVNRVLPDPFDLTLCNLPPKCLLDELVEQYLVADHRQLLIGKTSEHYLDLFPSKDLVYLSPDAPKPLKELDPSKVYLIGGIVDLGLEQPLTLAKARKDGIACARLPIREHVILGTGAQKTLTLNNVLEILAEMKAHNDWQKAFEKLPPRFVAQIGAESKSRLRNRFRQKLRVEEFRAASR</sequence>
<dbReference type="PROSITE" id="PS51675">
    <property type="entry name" value="SAM_MT_TRM10"/>
    <property type="match status" value="1"/>
</dbReference>
<evidence type="ECO:0000313" key="12">
    <source>
        <dbReference type="Proteomes" id="UP000694867"/>
    </source>
</evidence>
<dbReference type="GO" id="GO:0097745">
    <property type="term" value="P:mitochondrial tRNA 5'-end processing"/>
    <property type="evidence" value="ECO:0007669"/>
    <property type="project" value="TreeGrafter"/>
</dbReference>
<dbReference type="GO" id="GO:0005654">
    <property type="term" value="C:nucleoplasm"/>
    <property type="evidence" value="ECO:0007669"/>
    <property type="project" value="TreeGrafter"/>
</dbReference>
<proteinExistence type="predicted"/>
<dbReference type="KEGG" id="goe:114827990"/>
<evidence type="ECO:0000259" key="11">
    <source>
        <dbReference type="PROSITE" id="PS51675"/>
    </source>
</evidence>
<dbReference type="InterPro" id="IPR028564">
    <property type="entry name" value="MT_TRM10-typ"/>
</dbReference>
<comment type="subcellular location">
    <subcellularLocation>
        <location evidence="1">Mitochondrion</location>
    </subcellularLocation>
</comment>
<keyword evidence="12" id="KW-1185">Reference proteome</keyword>
<dbReference type="GO" id="GO:0005739">
    <property type="term" value="C:mitochondrion"/>
    <property type="evidence" value="ECO:0007669"/>
    <property type="project" value="UniProtKB-SubCell"/>
</dbReference>
<keyword evidence="6" id="KW-0809">Transit peptide</keyword>
<dbReference type="CDD" id="cd18102">
    <property type="entry name" value="Trm10_MRRP1"/>
    <property type="match status" value="1"/>
</dbReference>
<dbReference type="InterPro" id="IPR007356">
    <property type="entry name" value="tRNA_m1G_MeTrfase_euk"/>
</dbReference>
<feature type="domain" description="SAM-dependent MTase TRM10-type" evidence="11">
    <location>
        <begin position="172"/>
        <end position="365"/>
    </location>
</feature>
<evidence type="ECO:0000256" key="9">
    <source>
        <dbReference type="ARBA" id="ARBA00029803"/>
    </source>
</evidence>
<dbReference type="GeneID" id="114827990"/>
<evidence type="ECO:0000256" key="1">
    <source>
        <dbReference type="ARBA" id="ARBA00004173"/>
    </source>
</evidence>
<evidence type="ECO:0000256" key="5">
    <source>
        <dbReference type="ARBA" id="ARBA00022694"/>
    </source>
</evidence>
<evidence type="ECO:0000256" key="6">
    <source>
        <dbReference type="ARBA" id="ARBA00022946"/>
    </source>
</evidence>
<name>A0AAJ7SJ33_9ACAR</name>
<evidence type="ECO:0000256" key="10">
    <source>
        <dbReference type="SAM" id="MobiDB-lite"/>
    </source>
</evidence>
<evidence type="ECO:0000256" key="2">
    <source>
        <dbReference type="ARBA" id="ARBA00022603"/>
    </source>
</evidence>
<keyword evidence="2" id="KW-0489">Methyltransferase</keyword>
<keyword evidence="8" id="KW-0496">Mitochondrion</keyword>
<dbReference type="PANTHER" id="PTHR13563:SF5">
    <property type="entry name" value="TRNA METHYLTRANSFERASE 10 HOMOLOG C"/>
    <property type="match status" value="1"/>
</dbReference>
<evidence type="ECO:0000256" key="8">
    <source>
        <dbReference type="ARBA" id="ARBA00023128"/>
    </source>
</evidence>
<evidence type="ECO:0000256" key="7">
    <source>
        <dbReference type="ARBA" id="ARBA00023054"/>
    </source>
</evidence>
<feature type="compositionally biased region" description="Polar residues" evidence="10">
    <location>
        <begin position="40"/>
        <end position="53"/>
    </location>
</feature>
<dbReference type="Proteomes" id="UP000694867">
    <property type="component" value="Unplaced"/>
</dbReference>
<dbReference type="Gene3D" id="3.40.1280.30">
    <property type="match status" value="1"/>
</dbReference>
<dbReference type="InterPro" id="IPR038459">
    <property type="entry name" value="MT_TRM10-typ_sf"/>
</dbReference>
<dbReference type="GO" id="GO:0070131">
    <property type="term" value="P:positive regulation of mitochondrial translation"/>
    <property type="evidence" value="ECO:0007669"/>
    <property type="project" value="TreeGrafter"/>
</dbReference>
<dbReference type="GO" id="GO:0032259">
    <property type="term" value="P:methylation"/>
    <property type="evidence" value="ECO:0007669"/>
    <property type="project" value="UniProtKB-KW"/>
</dbReference>
<accession>A0AAJ7SJ33</accession>
<dbReference type="GO" id="GO:0008168">
    <property type="term" value="F:methyltransferase activity"/>
    <property type="evidence" value="ECO:0007669"/>
    <property type="project" value="UniProtKB-KW"/>
</dbReference>
<evidence type="ECO:0000256" key="3">
    <source>
        <dbReference type="ARBA" id="ARBA00022679"/>
    </source>
</evidence>
<dbReference type="PANTHER" id="PTHR13563">
    <property type="entry name" value="TRNA (GUANINE-9-) METHYLTRANSFERASE"/>
    <property type="match status" value="1"/>
</dbReference>
<keyword evidence="3" id="KW-0808">Transferase</keyword>
<reference evidence="13" key="1">
    <citation type="submission" date="2025-08" db="UniProtKB">
        <authorList>
            <consortium name="RefSeq"/>
        </authorList>
    </citation>
    <scope>IDENTIFICATION</scope>
</reference>
<dbReference type="AlphaFoldDB" id="A0AAJ7SJ33"/>
<dbReference type="InterPro" id="IPR025812">
    <property type="entry name" value="Trm10_C_MTase_dom"/>
</dbReference>
<evidence type="ECO:0000313" key="13">
    <source>
        <dbReference type="RefSeq" id="XP_028968833.1"/>
    </source>
</evidence>
<keyword evidence="4" id="KW-0949">S-adenosyl-L-methionine</keyword>
<keyword evidence="7" id="KW-0175">Coiled coil</keyword>
<protein>
    <recommendedName>
        <fullName evidence="9">RNA (guanine-9-)-methyltransferase domain-containing protein 1</fullName>
    </recommendedName>
</protein>
<organism evidence="12 13">
    <name type="scientific">Galendromus occidentalis</name>
    <name type="common">western predatory mite</name>
    <dbReference type="NCBI Taxonomy" id="34638"/>
    <lineage>
        <taxon>Eukaryota</taxon>
        <taxon>Metazoa</taxon>
        <taxon>Ecdysozoa</taxon>
        <taxon>Arthropoda</taxon>
        <taxon>Chelicerata</taxon>
        <taxon>Arachnida</taxon>
        <taxon>Acari</taxon>
        <taxon>Parasitiformes</taxon>
        <taxon>Mesostigmata</taxon>
        <taxon>Gamasina</taxon>
        <taxon>Phytoseioidea</taxon>
        <taxon>Phytoseiidae</taxon>
        <taxon>Typhlodrominae</taxon>
        <taxon>Galendromus</taxon>
    </lineage>
</organism>
<evidence type="ECO:0000256" key="4">
    <source>
        <dbReference type="ARBA" id="ARBA00022691"/>
    </source>
</evidence>
<keyword evidence="5" id="KW-0819">tRNA processing</keyword>
<gene>
    <name evidence="13" type="primary">LOC114827990</name>
</gene>
<feature type="region of interest" description="Disordered" evidence="10">
    <location>
        <begin position="30"/>
        <end position="58"/>
    </location>
</feature>
<dbReference type="GO" id="GO:0000049">
    <property type="term" value="F:tRNA binding"/>
    <property type="evidence" value="ECO:0007669"/>
    <property type="project" value="TreeGrafter"/>
</dbReference>